<evidence type="ECO:0000256" key="2">
    <source>
        <dbReference type="SAM" id="MobiDB-lite"/>
    </source>
</evidence>
<evidence type="ECO:0000259" key="3">
    <source>
        <dbReference type="Pfam" id="PF01326"/>
    </source>
</evidence>
<dbReference type="Proteomes" id="UP000499080">
    <property type="component" value="Unassembled WGS sequence"/>
</dbReference>
<comment type="similarity">
    <text evidence="1">Belongs to the PEP-utilizing enzyme family.</text>
</comment>
<dbReference type="InterPro" id="IPR013815">
    <property type="entry name" value="ATP_grasp_subdomain_1"/>
</dbReference>
<dbReference type="PANTHER" id="PTHR43615">
    <property type="entry name" value="PHOSPHOENOLPYRUVATE SYNTHASE-RELATED"/>
    <property type="match status" value="1"/>
</dbReference>
<dbReference type="AlphaFoldDB" id="A0A4Y2WK13"/>
<comment type="caution">
    <text evidence="4">The sequence shown here is derived from an EMBL/GenBank/DDBJ whole genome shotgun (WGS) entry which is preliminary data.</text>
</comment>
<dbReference type="Gene3D" id="3.30.1490.20">
    <property type="entry name" value="ATP-grasp fold, A domain"/>
    <property type="match status" value="1"/>
</dbReference>
<dbReference type="InterPro" id="IPR002192">
    <property type="entry name" value="PPDK_AMP/ATP-bd"/>
</dbReference>
<sequence>MQSRIKEVYKEPKRPLKSLPSTPVPQSVPLTVQFTDETSHFGEISGGKGSSLGMLTQLSRKEKSFIVPKGIVVTTASYQEFLTADILDAVKHLEDVAYGNQNGDLKQVCNKVTHIVEKTSLSNKICHGIIEDLKDIFGEDVNQHKFAVRSSATGEDTAAMSAAGQMDTFLGVQGFKEASRDLAWTLYFRPSSGKSQNPNSFLQLPVDVT</sequence>
<dbReference type="OrthoDB" id="6433137at2759"/>
<dbReference type="EMBL" id="BGPR01061347">
    <property type="protein sequence ID" value="GBO37028.1"/>
    <property type="molecule type" value="Genomic_DNA"/>
</dbReference>
<dbReference type="GO" id="GO:0016301">
    <property type="term" value="F:kinase activity"/>
    <property type="evidence" value="ECO:0007669"/>
    <property type="project" value="InterPro"/>
</dbReference>
<evidence type="ECO:0000256" key="1">
    <source>
        <dbReference type="ARBA" id="ARBA00007837"/>
    </source>
</evidence>
<feature type="compositionally biased region" description="Basic and acidic residues" evidence="2">
    <location>
        <begin position="1"/>
        <end position="14"/>
    </location>
</feature>
<organism evidence="4 5">
    <name type="scientific">Araneus ventricosus</name>
    <name type="common">Orbweaver spider</name>
    <name type="synonym">Epeira ventricosa</name>
    <dbReference type="NCBI Taxonomy" id="182803"/>
    <lineage>
        <taxon>Eukaryota</taxon>
        <taxon>Metazoa</taxon>
        <taxon>Ecdysozoa</taxon>
        <taxon>Arthropoda</taxon>
        <taxon>Chelicerata</taxon>
        <taxon>Arachnida</taxon>
        <taxon>Araneae</taxon>
        <taxon>Araneomorphae</taxon>
        <taxon>Entelegynae</taxon>
        <taxon>Araneoidea</taxon>
        <taxon>Araneidae</taxon>
        <taxon>Araneus</taxon>
    </lineage>
</organism>
<evidence type="ECO:0000313" key="5">
    <source>
        <dbReference type="Proteomes" id="UP000499080"/>
    </source>
</evidence>
<feature type="domain" description="Pyruvate phosphate dikinase AMP/ATP-binding" evidence="3">
    <location>
        <begin position="45"/>
        <end position="180"/>
    </location>
</feature>
<accession>A0A4Y2WK13</accession>
<dbReference type="InterPro" id="IPR051549">
    <property type="entry name" value="PEP_Utilizing_Enz"/>
</dbReference>
<feature type="region of interest" description="Disordered" evidence="2">
    <location>
        <begin position="1"/>
        <end position="24"/>
    </location>
</feature>
<evidence type="ECO:0000313" key="4">
    <source>
        <dbReference type="EMBL" id="GBO37028.1"/>
    </source>
</evidence>
<dbReference type="GO" id="GO:0005524">
    <property type="term" value="F:ATP binding"/>
    <property type="evidence" value="ECO:0007669"/>
    <property type="project" value="InterPro"/>
</dbReference>
<dbReference type="Pfam" id="PF01326">
    <property type="entry name" value="PPDK_N"/>
    <property type="match status" value="1"/>
</dbReference>
<proteinExistence type="inferred from homology"/>
<gene>
    <name evidence="4" type="ORF">AVEN_258069_1</name>
</gene>
<dbReference type="PANTHER" id="PTHR43615:SF1">
    <property type="entry name" value="PPDK_N DOMAIN-CONTAINING PROTEIN"/>
    <property type="match status" value="1"/>
</dbReference>
<reference evidence="4 5" key="1">
    <citation type="journal article" date="2019" name="Sci. Rep.">
        <title>Orb-weaving spider Araneus ventricosus genome elucidates the spidroin gene catalogue.</title>
        <authorList>
            <person name="Kono N."/>
            <person name="Nakamura H."/>
            <person name="Ohtoshi R."/>
            <person name="Moran D.A.P."/>
            <person name="Shinohara A."/>
            <person name="Yoshida Y."/>
            <person name="Fujiwara M."/>
            <person name="Mori M."/>
            <person name="Tomita M."/>
            <person name="Arakawa K."/>
        </authorList>
    </citation>
    <scope>NUCLEOTIDE SEQUENCE [LARGE SCALE GENOMIC DNA]</scope>
</reference>
<name>A0A4Y2WK13_ARAVE</name>
<dbReference type="SUPFAM" id="SSF56059">
    <property type="entry name" value="Glutathione synthetase ATP-binding domain-like"/>
    <property type="match status" value="1"/>
</dbReference>
<protein>
    <recommendedName>
        <fullName evidence="3">Pyruvate phosphate dikinase AMP/ATP-binding domain-containing protein</fullName>
    </recommendedName>
</protein>
<keyword evidence="5" id="KW-1185">Reference proteome</keyword>